<evidence type="ECO:0000313" key="2">
    <source>
        <dbReference type="EMBL" id="QZA58904.1"/>
    </source>
</evidence>
<reference evidence="2 3" key="2">
    <citation type="submission" date="2021-05" db="EMBL/GenBank/DDBJ databases">
        <title>Ecology and evolution of chlamydial symbionts of arthropods.</title>
        <authorList>
            <person name="Halter T."/>
            <person name="Sixt B.S."/>
            <person name="Toenshoff E.R."/>
            <person name="Koestlbacher S."/>
            <person name="Schulz F."/>
            <person name="Kostanjsek R."/>
            <person name="Collingro A."/>
            <person name="Hendrickx F."/>
            <person name="Horn M."/>
        </authorList>
    </citation>
    <scope>NUCLEOTIDE SEQUENCE [LARGE SCALE GENOMIC DNA]</scope>
    <source>
        <strain evidence="2 3">15C</strain>
    </source>
</reference>
<proteinExistence type="predicted"/>
<evidence type="ECO:0000313" key="3">
    <source>
        <dbReference type="Proteomes" id="UP000822862"/>
    </source>
</evidence>
<evidence type="ECO:0000256" key="1">
    <source>
        <dbReference type="SAM" id="MobiDB-lite"/>
    </source>
</evidence>
<organism evidence="2 3">
    <name type="scientific">Candidatus Rhabdochlamydia porcellionis</name>
    <dbReference type="NCBI Taxonomy" id="225148"/>
    <lineage>
        <taxon>Bacteria</taxon>
        <taxon>Pseudomonadati</taxon>
        <taxon>Chlamydiota</taxon>
        <taxon>Chlamydiia</taxon>
        <taxon>Parachlamydiales</taxon>
        <taxon>Candidatus Rhabdochlamydiaceae</taxon>
        <taxon>Candidatus Rhabdochlamydia</taxon>
    </lineage>
</organism>
<name>A0ABX8YZS2_9BACT</name>
<accession>A0ABX8YZS2</accession>
<dbReference type="RefSeq" id="WP_194845403.1">
    <property type="nucleotide sequence ID" value="NZ_CP075585.1"/>
</dbReference>
<reference evidence="2 3" key="1">
    <citation type="submission" date="2020-01" db="EMBL/GenBank/DDBJ databases">
        <authorList>
            <person name="Sixt B."/>
            <person name="Schulz F."/>
            <person name="Kostanjsek R."/>
            <person name="Koestlbacher S."/>
            <person name="Collingro A."/>
            <person name="Toenshoff E."/>
            <person name="Horn M."/>
        </authorList>
    </citation>
    <scope>NUCLEOTIDE SEQUENCE [LARGE SCALE GENOMIC DNA]</scope>
    <source>
        <strain evidence="2 3">15C</strain>
    </source>
</reference>
<protein>
    <submittedName>
        <fullName evidence="2">Uncharacterized protein</fullName>
    </submittedName>
</protein>
<feature type="region of interest" description="Disordered" evidence="1">
    <location>
        <begin position="457"/>
        <end position="483"/>
    </location>
</feature>
<feature type="compositionally biased region" description="Low complexity" evidence="1">
    <location>
        <begin position="472"/>
        <end position="482"/>
    </location>
</feature>
<dbReference type="Proteomes" id="UP000822862">
    <property type="component" value="Chromosome"/>
</dbReference>
<dbReference type="EMBL" id="CP075585">
    <property type="protein sequence ID" value="QZA58904.1"/>
    <property type="molecule type" value="Genomic_DNA"/>
</dbReference>
<gene>
    <name evidence="2" type="ORF">RHAB15C_0000785</name>
</gene>
<keyword evidence="3" id="KW-1185">Reference proteome</keyword>
<sequence length="951" mass="110947">MSISSSSVNKNKALLFLKNFSELNQLTIKDLPNSLESLIKSFVDKSLKNTTHIFEKFIKDQEQQKAFLEKNSFSQQWRLVFSIYPDFCQSSLEDIFLAAIQATPSSSKEEAQQIYTHLIEHPGVNLHQIYAQRCSAEVFAWMQNEIYNLPCDSILLLLKIWRNFDQYIDQNIDQTWKALLSLPSLSSSHRKELTLFQSKQNFINRNHKALQIVKLESVSTPGDLRIPTARKHLNPTRKHLNQYVLWAKVLNVFLNKVADACGLNIVGFIKNSWEYQLLYTPRDISSKILAWRAKNIFLLYQEKLKNFIEFFDEVIEPLKEAKQKVGELKCMLEIKQEGIPIYRNSNLERMKVIRGASLEEIKRDKTNKPVSEKEIKAYLEKWRKIENSLQIELMKPVAFREDISNIEYLMKKLSDSFQVKESKQEITQEQIALIEKNQKELIQAEYEYSSSQKKTFAAPIKESDSDSEVIEDSSSSDSESMSVTASNTPTLFKVSFAEIDAFLKEGGQVNGFLSKTIDGMLKQLKIHLSKTQVHISDELNIIRKEKIKEIHTQLVIATAALELIIQAIEDQRFDRVVLGFRSSLIHCHFAIEQMLSLKVLIENTEITNTHDLIELAEKAHIDNLEEKRGFLKDIGIHLWFCYPEDYRFFYPEESTHPKPFIFLQKLLHLYKNKEELDLVVLREAVQLCFGMYSQTIEFITEASSFPQENVCGFLKKMDEVQKQIQSKMENRDFNKIFSRNKTSISKKCNQALDMLKSVNKLENIQDFEELLLPINTIKGYLELIKISLFLPQEAHSLQEFFQVETMVNMDKLFKHLFRAIIFLQTGKNNYSHNLLALLQLTENFYKKDLITGQDRLDLKDLNISIAHHYLHKNSSISLKRDYRYIWDLAYRLNLLSARDFTLIDQRRKISYQNLKLEIGKIFESMNHAFKLFIKLLSPVITEVEQLSSFSE</sequence>